<reference evidence="4" key="1">
    <citation type="submission" date="2020-10" db="EMBL/GenBank/DDBJ databases">
        <authorList>
            <person name="Gilroy R."/>
        </authorList>
    </citation>
    <scope>NUCLEOTIDE SEQUENCE</scope>
    <source>
        <strain evidence="4">D5-748</strain>
    </source>
</reference>
<reference evidence="4" key="2">
    <citation type="journal article" date="2021" name="PeerJ">
        <title>Extensive microbial diversity within the chicken gut microbiome revealed by metagenomics and culture.</title>
        <authorList>
            <person name="Gilroy R."/>
            <person name="Ravi A."/>
            <person name="Getino M."/>
            <person name="Pursley I."/>
            <person name="Horton D.L."/>
            <person name="Alikhan N.F."/>
            <person name="Baker D."/>
            <person name="Gharbi K."/>
            <person name="Hall N."/>
            <person name="Watson M."/>
            <person name="Adriaenssens E.M."/>
            <person name="Foster-Nyarko E."/>
            <person name="Jarju S."/>
            <person name="Secka A."/>
            <person name="Antonio M."/>
            <person name="Oren A."/>
            <person name="Chaudhuri R.R."/>
            <person name="La Ragione R."/>
            <person name="Hildebrand F."/>
            <person name="Pallen M.J."/>
        </authorList>
    </citation>
    <scope>NUCLEOTIDE SEQUENCE</scope>
    <source>
        <strain evidence="4">D5-748</strain>
    </source>
</reference>
<dbReference type="Pfam" id="PF04773">
    <property type="entry name" value="FecR"/>
    <property type="match status" value="1"/>
</dbReference>
<feature type="domain" description="Protein FecR C-terminal" evidence="3">
    <location>
        <begin position="250"/>
        <end position="318"/>
    </location>
</feature>
<evidence type="ECO:0000256" key="1">
    <source>
        <dbReference type="SAM" id="Phobius"/>
    </source>
</evidence>
<evidence type="ECO:0000259" key="3">
    <source>
        <dbReference type="Pfam" id="PF16344"/>
    </source>
</evidence>
<accession>A0A9D9H844</accession>
<dbReference type="Gene3D" id="3.55.50.30">
    <property type="match status" value="1"/>
</dbReference>
<feature type="transmembrane region" description="Helical" evidence="1">
    <location>
        <begin position="71"/>
        <end position="91"/>
    </location>
</feature>
<dbReference type="PANTHER" id="PTHR30273:SF2">
    <property type="entry name" value="PROTEIN FECR"/>
    <property type="match status" value="1"/>
</dbReference>
<dbReference type="AlphaFoldDB" id="A0A9D9H844"/>
<dbReference type="PANTHER" id="PTHR30273">
    <property type="entry name" value="PERIPLASMIC SIGNAL SENSOR AND SIGMA FACTOR ACTIVATOR FECR-RELATED"/>
    <property type="match status" value="1"/>
</dbReference>
<dbReference type="InterPro" id="IPR006860">
    <property type="entry name" value="FecR"/>
</dbReference>
<dbReference type="PIRSF" id="PIRSF018266">
    <property type="entry name" value="FecR"/>
    <property type="match status" value="1"/>
</dbReference>
<keyword evidence="1" id="KW-0812">Transmembrane</keyword>
<dbReference type="EMBL" id="JADIMO010000030">
    <property type="protein sequence ID" value="MBO8444585.1"/>
    <property type="molecule type" value="Genomic_DNA"/>
</dbReference>
<name>A0A9D9H844_9BACT</name>
<organism evidence="4 5">
    <name type="scientific">Candidatus Cryptobacteroides merdavium</name>
    <dbReference type="NCBI Taxonomy" id="2840769"/>
    <lineage>
        <taxon>Bacteria</taxon>
        <taxon>Pseudomonadati</taxon>
        <taxon>Bacteroidota</taxon>
        <taxon>Bacteroidia</taxon>
        <taxon>Bacteroidales</taxon>
        <taxon>Candidatus Cryptobacteroides</taxon>
    </lineage>
</organism>
<gene>
    <name evidence="4" type="ORF">IAC23_02665</name>
</gene>
<evidence type="ECO:0000313" key="5">
    <source>
        <dbReference type="Proteomes" id="UP000823619"/>
    </source>
</evidence>
<evidence type="ECO:0000313" key="4">
    <source>
        <dbReference type="EMBL" id="MBO8444585.1"/>
    </source>
</evidence>
<dbReference type="GO" id="GO:0016989">
    <property type="term" value="F:sigma factor antagonist activity"/>
    <property type="evidence" value="ECO:0007669"/>
    <property type="project" value="TreeGrafter"/>
</dbReference>
<dbReference type="InterPro" id="IPR032508">
    <property type="entry name" value="FecR_C"/>
</dbReference>
<keyword evidence="1" id="KW-1133">Transmembrane helix</keyword>
<dbReference type="Proteomes" id="UP000823619">
    <property type="component" value="Unassembled WGS sequence"/>
</dbReference>
<evidence type="ECO:0000259" key="2">
    <source>
        <dbReference type="Pfam" id="PF04773"/>
    </source>
</evidence>
<proteinExistence type="predicted"/>
<protein>
    <submittedName>
        <fullName evidence="4">FecR domain-containing protein</fullName>
    </submittedName>
</protein>
<dbReference type="Pfam" id="PF16344">
    <property type="entry name" value="FecR_C"/>
    <property type="match status" value="1"/>
</dbReference>
<keyword evidence="1" id="KW-0472">Membrane</keyword>
<sequence length="319" mass="35840">MDKIDVEIIYKALRGMASEEEERLVAGWWERYPEECGRVIRECHALMDISELSGVEPASARSKRHSVLKRALIGMAAAAAAVIVALGGAFVSHRMTYDSISSRMVSVEAPKGERLKIILPDSTSVFLNSGSRLTYPVIFRKDRRQVRLDGEAMFKVTHDSERPFVVNTFASSIEVLGTEFDVIADSEAEYFETVLIAGSVKVSNLIYPGQGDVVMRPNDRLSMKNGRLLVEKIKSPEDELCWTRGLIGIDGMPFDELMKTFEKAFDVNIVIARKRLPDISSVEGKIRMSDGVENALRILQYTADFRFRMSRETNTVTIY</sequence>
<comment type="caution">
    <text evidence="4">The sequence shown here is derived from an EMBL/GenBank/DDBJ whole genome shotgun (WGS) entry which is preliminary data.</text>
</comment>
<dbReference type="InterPro" id="IPR012373">
    <property type="entry name" value="Ferrdict_sens_TM"/>
</dbReference>
<feature type="domain" description="FecR protein" evidence="2">
    <location>
        <begin position="107"/>
        <end position="201"/>
    </location>
</feature>
<dbReference type="Gene3D" id="2.60.120.1440">
    <property type="match status" value="1"/>
</dbReference>